<dbReference type="InterPro" id="IPR023430">
    <property type="entry name" value="Pept_HybD-like_dom_sf"/>
</dbReference>
<organism evidence="1 2">
    <name type="scientific">Thermobrachium celere DSM 8682</name>
    <dbReference type="NCBI Taxonomy" id="941824"/>
    <lineage>
        <taxon>Bacteria</taxon>
        <taxon>Bacillati</taxon>
        <taxon>Bacillota</taxon>
        <taxon>Clostridia</taxon>
        <taxon>Eubacteriales</taxon>
        <taxon>Clostridiaceae</taxon>
        <taxon>Thermobrachium</taxon>
    </lineage>
</organism>
<dbReference type="HOGENOM" id="CLU_104063_0_0_9"/>
<evidence type="ECO:0000313" key="1">
    <source>
        <dbReference type="EMBL" id="CDF57335.1"/>
    </source>
</evidence>
<keyword evidence="1" id="KW-0645">Protease</keyword>
<dbReference type="Pfam" id="PF06866">
    <property type="entry name" value="DUF1256"/>
    <property type="match status" value="1"/>
</dbReference>
<dbReference type="AlphaFoldDB" id="R7RQ20"/>
<dbReference type="GO" id="GO:0008233">
    <property type="term" value="F:peptidase activity"/>
    <property type="evidence" value="ECO:0007669"/>
    <property type="project" value="UniProtKB-KW"/>
</dbReference>
<dbReference type="eggNOG" id="ENOG50313RY">
    <property type="taxonomic scope" value="Bacteria"/>
</dbReference>
<accession>R7RQ20</accession>
<gene>
    <name evidence="1" type="ORF">TCEL_01249</name>
</gene>
<reference evidence="1" key="1">
    <citation type="submission" date="2013-03" db="EMBL/GenBank/DDBJ databases">
        <title>Draft genome sequence of the hydrogen-ethanol-producing anaerobic alkalithermophilic Caloramator celere.</title>
        <authorList>
            <person name="Ciranna A."/>
            <person name="Larjo A."/>
            <person name="Kivisto A."/>
            <person name="Santala V."/>
            <person name="Roos C."/>
            <person name="Karp M."/>
        </authorList>
    </citation>
    <scope>NUCLEOTIDE SEQUENCE [LARGE SCALE GENOMIC DNA]</scope>
    <source>
        <strain evidence="1">DSM 8682</strain>
    </source>
</reference>
<dbReference type="GO" id="GO:0006508">
    <property type="term" value="P:proteolysis"/>
    <property type="evidence" value="ECO:0007669"/>
    <property type="project" value="UniProtKB-KW"/>
</dbReference>
<dbReference type="SUPFAM" id="SSF53163">
    <property type="entry name" value="HybD-like"/>
    <property type="match status" value="1"/>
</dbReference>
<dbReference type="EMBL" id="CAVN010000086">
    <property type="protein sequence ID" value="CDF57335.1"/>
    <property type="molecule type" value="Genomic_DNA"/>
</dbReference>
<protein>
    <submittedName>
        <fullName evidence="1">Spore protease GPR related protein</fullName>
    </submittedName>
</protein>
<name>R7RQ20_9CLOT</name>
<dbReference type="NCBIfam" id="TIGR02841">
    <property type="entry name" value="spore_YyaC"/>
    <property type="match status" value="1"/>
</dbReference>
<evidence type="ECO:0000313" key="2">
    <source>
        <dbReference type="Proteomes" id="UP000014923"/>
    </source>
</evidence>
<sequence length="185" mass="20326">MPYRDDLIGLKVHFKDKDAVNKLSEYMKKFLSDNTLILCIGTDRCIGDALGPLVGTLLKDNNFRLPVIGTLDDPAHAVNLESKMQYINTFYEDYFVIAVDACLGYSDYIGDIQVKLGPVSPGKGVGKNLPKVGDISIIGVVDSMDNSDMFAFNSSTRLGFIMQMAKVISNALIKASDVLDEQTDF</sequence>
<keyword evidence="1" id="KW-0378">Hydrolase</keyword>
<dbReference type="InterPro" id="IPR009665">
    <property type="entry name" value="YyaC"/>
</dbReference>
<dbReference type="Proteomes" id="UP000014923">
    <property type="component" value="Unassembled WGS sequence"/>
</dbReference>
<proteinExistence type="predicted"/>
<keyword evidence="2" id="KW-1185">Reference proteome</keyword>
<comment type="caution">
    <text evidence="1">The sequence shown here is derived from an EMBL/GenBank/DDBJ whole genome shotgun (WGS) entry which is preliminary data.</text>
</comment>
<dbReference type="RefSeq" id="WP_018660379.1">
    <property type="nucleotide sequence ID" value="NZ_HF952018.1"/>
</dbReference>